<dbReference type="EMBL" id="FQZV01000010">
    <property type="protein sequence ID" value="SHI91842.1"/>
    <property type="molecule type" value="Genomic_DNA"/>
</dbReference>
<name>A0A1M6F2C7_9FIRM</name>
<dbReference type="PANTHER" id="PTHR13369:SF3">
    <property type="entry name" value="METHYLTRANSFERASE DOMAIN-CONTAINING PROTEIN"/>
    <property type="match status" value="1"/>
</dbReference>
<gene>
    <name evidence="2" type="ORF">SAMN02745975_00884</name>
</gene>
<dbReference type="GO" id="GO:0032259">
    <property type="term" value="P:methylation"/>
    <property type="evidence" value="ECO:0007669"/>
    <property type="project" value="UniProtKB-KW"/>
</dbReference>
<dbReference type="InterPro" id="IPR029063">
    <property type="entry name" value="SAM-dependent_MTases_sf"/>
</dbReference>
<dbReference type="Proteomes" id="UP000184536">
    <property type="component" value="Unassembled WGS sequence"/>
</dbReference>
<feature type="domain" description="Methyltransferase" evidence="1">
    <location>
        <begin position="154"/>
        <end position="290"/>
    </location>
</feature>
<proteinExistence type="predicted"/>
<keyword evidence="2" id="KW-0808">Transferase</keyword>
<dbReference type="GO" id="GO:0005737">
    <property type="term" value="C:cytoplasm"/>
    <property type="evidence" value="ECO:0007669"/>
    <property type="project" value="TreeGrafter"/>
</dbReference>
<dbReference type="OrthoDB" id="5502211at2"/>
<dbReference type="InterPro" id="IPR025714">
    <property type="entry name" value="Methyltranfer_dom"/>
</dbReference>
<reference evidence="3" key="1">
    <citation type="submission" date="2016-11" db="EMBL/GenBank/DDBJ databases">
        <authorList>
            <person name="Varghese N."/>
            <person name="Submissions S."/>
        </authorList>
    </citation>
    <scope>NUCLEOTIDE SEQUENCE [LARGE SCALE GENOMIC DNA]</scope>
    <source>
        <strain evidence="3">DSM 17957</strain>
    </source>
</reference>
<keyword evidence="3" id="KW-1185">Reference proteome</keyword>
<protein>
    <submittedName>
        <fullName evidence="2">Methyltransferase domain-containing protein</fullName>
    </submittedName>
</protein>
<organism evidence="2 3">
    <name type="scientific">Geosporobacter subterraneus DSM 17957</name>
    <dbReference type="NCBI Taxonomy" id="1121919"/>
    <lineage>
        <taxon>Bacteria</taxon>
        <taxon>Bacillati</taxon>
        <taxon>Bacillota</taxon>
        <taxon>Clostridia</taxon>
        <taxon>Peptostreptococcales</taxon>
        <taxon>Thermotaleaceae</taxon>
        <taxon>Geosporobacter</taxon>
    </lineage>
</organism>
<dbReference type="SUPFAM" id="SSF53335">
    <property type="entry name" value="S-adenosyl-L-methionine-dependent methyltransferases"/>
    <property type="match status" value="1"/>
</dbReference>
<sequence length="395" mass="45225">MDDIRELIDGIFGQETLISGIFSNLRKKEGAEYQKVDVRPVVIKGQKVYQFSYHYPKKVTHENLEAKASADKIKALMSGYFRQGQIYTAEGDYQILISKKGSGRILKKPPSKKAQDLSHNRKKSYIIPENEPCPFMKRLGVMNDKGKVLANKYDKFRQINRFLEMVSDVVPYLKNKGEPLQIVDFGCGKSYLTFALYHYLTVILGMKANILGLDLKEDVVNHCNTIASDLAYEQLWFITGDIRQYTGKDKIHMVVSLHACDTATDAALVKAIEWDAEVILSVPCCQHELLGQIHHQVMKPMEKHGIIKERLSSLVTDSIRANILEIMGYTTQILEFISMEHTAKNLLIRAVKGSRNAREAVEEYISFKSFWKVEPYLEKALGARLQERLMRKREE</sequence>
<evidence type="ECO:0000313" key="3">
    <source>
        <dbReference type="Proteomes" id="UP000184536"/>
    </source>
</evidence>
<keyword evidence="2" id="KW-0489">Methyltransferase</keyword>
<dbReference type="AlphaFoldDB" id="A0A1M6F2C7"/>
<accession>A0A1M6F2C7</accession>
<dbReference type="Gene3D" id="3.40.50.150">
    <property type="entry name" value="Vaccinia Virus protein VP39"/>
    <property type="match status" value="1"/>
</dbReference>
<evidence type="ECO:0000313" key="2">
    <source>
        <dbReference type="EMBL" id="SHI91842.1"/>
    </source>
</evidence>
<evidence type="ECO:0000259" key="1">
    <source>
        <dbReference type="Pfam" id="PF13679"/>
    </source>
</evidence>
<dbReference type="PANTHER" id="PTHR13369">
    <property type="match status" value="1"/>
</dbReference>
<dbReference type="RefSeq" id="WP_110940157.1">
    <property type="nucleotide sequence ID" value="NZ_FQZV01000010.1"/>
</dbReference>
<dbReference type="Pfam" id="PF13679">
    <property type="entry name" value="Methyltransf_32"/>
    <property type="match status" value="1"/>
</dbReference>
<dbReference type="GO" id="GO:0008168">
    <property type="term" value="F:methyltransferase activity"/>
    <property type="evidence" value="ECO:0007669"/>
    <property type="project" value="UniProtKB-KW"/>
</dbReference>
<dbReference type="STRING" id="1121919.SAMN02745975_00884"/>